<proteinExistence type="predicted"/>
<dbReference type="Pfam" id="PF00300">
    <property type="entry name" value="His_Phos_1"/>
    <property type="match status" value="1"/>
</dbReference>
<dbReference type="GeneID" id="19464799"/>
<dbReference type="AlphaFoldDB" id="S3DDC4"/>
<dbReference type="OMA" id="NCETRRY"/>
<dbReference type="InterPro" id="IPR029033">
    <property type="entry name" value="His_PPase_superfam"/>
</dbReference>
<organism evidence="1 2">
    <name type="scientific">Glarea lozoyensis (strain ATCC 20868 / MF5171)</name>
    <dbReference type="NCBI Taxonomy" id="1116229"/>
    <lineage>
        <taxon>Eukaryota</taxon>
        <taxon>Fungi</taxon>
        <taxon>Dikarya</taxon>
        <taxon>Ascomycota</taxon>
        <taxon>Pezizomycotina</taxon>
        <taxon>Leotiomycetes</taxon>
        <taxon>Helotiales</taxon>
        <taxon>Helotiaceae</taxon>
        <taxon>Glarea</taxon>
    </lineage>
</organism>
<dbReference type="CDD" id="cd07067">
    <property type="entry name" value="HP_PGM_like"/>
    <property type="match status" value="1"/>
</dbReference>
<dbReference type="GO" id="GO:0016791">
    <property type="term" value="F:phosphatase activity"/>
    <property type="evidence" value="ECO:0007669"/>
    <property type="project" value="TreeGrafter"/>
</dbReference>
<accession>S3DDC4</accession>
<dbReference type="InterPro" id="IPR050275">
    <property type="entry name" value="PGM_Phosphatase"/>
</dbReference>
<reference evidence="1 2" key="1">
    <citation type="journal article" date="2013" name="BMC Genomics">
        <title>Genomics-driven discovery of the pneumocandin biosynthetic gene cluster in the fungus Glarea lozoyensis.</title>
        <authorList>
            <person name="Chen L."/>
            <person name="Yue Q."/>
            <person name="Zhang X."/>
            <person name="Xiang M."/>
            <person name="Wang C."/>
            <person name="Li S."/>
            <person name="Che Y."/>
            <person name="Ortiz-Lopez F.J."/>
            <person name="Bills G.F."/>
            <person name="Liu X."/>
            <person name="An Z."/>
        </authorList>
    </citation>
    <scope>NUCLEOTIDE SEQUENCE [LARGE SCALE GENOMIC DNA]</scope>
    <source>
        <strain evidence="2">ATCC 20868 / MF5171</strain>
    </source>
</reference>
<dbReference type="SMART" id="SM00855">
    <property type="entry name" value="PGAM"/>
    <property type="match status" value="1"/>
</dbReference>
<dbReference type="Gene3D" id="3.40.50.1240">
    <property type="entry name" value="Phosphoglycerate mutase-like"/>
    <property type="match status" value="1"/>
</dbReference>
<dbReference type="PANTHER" id="PTHR48100:SF54">
    <property type="entry name" value="PHOSPHATASE SPAC5H10.03-RELATED"/>
    <property type="match status" value="1"/>
</dbReference>
<dbReference type="SUPFAM" id="SSF53254">
    <property type="entry name" value="Phosphoglycerate mutase-like"/>
    <property type="match status" value="1"/>
</dbReference>
<dbReference type="Proteomes" id="UP000016922">
    <property type="component" value="Unassembled WGS sequence"/>
</dbReference>
<dbReference type="PANTHER" id="PTHR48100">
    <property type="entry name" value="BROAD-SPECIFICITY PHOSPHATASE YOR283W-RELATED"/>
    <property type="match status" value="1"/>
</dbReference>
<keyword evidence="2" id="KW-1185">Reference proteome</keyword>
<dbReference type="GO" id="GO:0005737">
    <property type="term" value="C:cytoplasm"/>
    <property type="evidence" value="ECO:0007669"/>
    <property type="project" value="TreeGrafter"/>
</dbReference>
<dbReference type="RefSeq" id="XP_008077225.1">
    <property type="nucleotide sequence ID" value="XM_008079034.1"/>
</dbReference>
<evidence type="ECO:0000313" key="2">
    <source>
        <dbReference type="Proteomes" id="UP000016922"/>
    </source>
</evidence>
<dbReference type="HOGENOM" id="CLU_039184_1_0_1"/>
<dbReference type="eggNOG" id="KOG4754">
    <property type="taxonomic scope" value="Eukaryota"/>
</dbReference>
<name>S3DDC4_GLAL2</name>
<protein>
    <submittedName>
        <fullName evidence="1">Phosphoglycerate mutase-like protein</fullName>
    </submittedName>
</protein>
<evidence type="ECO:0000313" key="1">
    <source>
        <dbReference type="EMBL" id="EPE36407.1"/>
    </source>
</evidence>
<dbReference type="EMBL" id="KE145353">
    <property type="protein sequence ID" value="EPE36407.1"/>
    <property type="molecule type" value="Genomic_DNA"/>
</dbReference>
<dbReference type="KEGG" id="glz:GLAREA_05745"/>
<dbReference type="OrthoDB" id="496981at2759"/>
<sequence length="261" mass="28826">MAGPKTIYIVRHAQGEHNVSDLQPQGNSNVKDPILTPLGREQCQLLRALFTHHDDVEIVMASGLRRTIQTAVTAFAPTLARPEVPLLLAPMAQEISAKPCDTGTDAAELERGMDEVLRDVDVKFEHVGRIDYSLLEEGWNGKQGIYEASLSAVTKRAAALRQWLYNRPETTIVLVTHGAFIHHLTEDWAGMVPPKGTAYKTTEFRAFTFDETSSEKEAHLVEIGGSPRVEKRPLGAHAHDITGIEEADFSTINLRAETLVL</sequence>
<dbReference type="InterPro" id="IPR013078">
    <property type="entry name" value="His_Pase_superF_clade-1"/>
</dbReference>
<gene>
    <name evidence="1" type="ORF">GLAREA_05745</name>
</gene>